<keyword evidence="1" id="KW-0472">Membrane</keyword>
<dbReference type="AlphaFoldDB" id="V5AJU7"/>
<reference evidence="2 3" key="1">
    <citation type="journal article" date="2014" name="Genome Announc.">
        <title>Trypanosoma cruzi Clone Dm28c Draft Genome Sequence.</title>
        <authorList>
            <person name="Grisard E.C."/>
            <person name="Teixeira S.M."/>
            <person name="de Almeida L.G."/>
            <person name="Stoco P.H."/>
            <person name="Gerber A.L."/>
            <person name="Talavera-Lopez C."/>
            <person name="Lima O.C."/>
            <person name="Andersson B."/>
            <person name="de Vasconcelos A.T."/>
        </authorList>
    </citation>
    <scope>NUCLEOTIDE SEQUENCE [LARGE SCALE GENOMIC DNA]</scope>
    <source>
        <strain evidence="2 3">Dm28c</strain>
    </source>
</reference>
<dbReference type="Proteomes" id="UP000017861">
    <property type="component" value="Unassembled WGS sequence"/>
</dbReference>
<accession>V5AJU7</accession>
<comment type="caution">
    <text evidence="2">The sequence shown here is derived from an EMBL/GenBank/DDBJ whole genome shotgun (WGS) entry which is preliminary data.</text>
</comment>
<evidence type="ECO:0008006" key="4">
    <source>
        <dbReference type="Google" id="ProtNLM"/>
    </source>
</evidence>
<evidence type="ECO:0000313" key="3">
    <source>
        <dbReference type="Proteomes" id="UP000017861"/>
    </source>
</evidence>
<evidence type="ECO:0000313" key="2">
    <source>
        <dbReference type="EMBL" id="ESS60930.1"/>
    </source>
</evidence>
<protein>
    <recommendedName>
        <fullName evidence="4">Transmembrane protein</fullName>
    </recommendedName>
</protein>
<name>V5AJU7_TRYCR</name>
<dbReference type="VEuPathDB" id="TriTrypDB:TCDM_11508"/>
<dbReference type="EMBL" id="AYLP01000369">
    <property type="protein sequence ID" value="ESS60930.1"/>
    <property type="molecule type" value="Genomic_DNA"/>
</dbReference>
<organism evidence="2 3">
    <name type="scientific">Trypanosoma cruzi Dm28c</name>
    <dbReference type="NCBI Taxonomy" id="1416333"/>
    <lineage>
        <taxon>Eukaryota</taxon>
        <taxon>Discoba</taxon>
        <taxon>Euglenozoa</taxon>
        <taxon>Kinetoplastea</taxon>
        <taxon>Metakinetoplastina</taxon>
        <taxon>Trypanosomatida</taxon>
        <taxon>Trypanosomatidae</taxon>
        <taxon>Trypanosoma</taxon>
        <taxon>Schizotrypanum</taxon>
    </lineage>
</organism>
<keyword evidence="1" id="KW-1133">Transmembrane helix</keyword>
<keyword evidence="1" id="KW-0812">Transmembrane</keyword>
<feature type="transmembrane region" description="Helical" evidence="1">
    <location>
        <begin position="181"/>
        <end position="203"/>
    </location>
</feature>
<feature type="transmembrane region" description="Helical" evidence="1">
    <location>
        <begin position="12"/>
        <end position="34"/>
    </location>
</feature>
<dbReference type="OrthoDB" id="264675at2759"/>
<sequence length="247" mass="28337">MDADLITTVRDLTFCCCCCFLLLLLLVLLCFVFMNSLSFGVEVHEALRPFSCIGKVFFPVRLWCRCASQFLDSTLKTEKKSSSLSSASVSARPLQADAVQMAAVMPRQRWRDMLHAVKRTLTSSERSRWNQIDIIDARQYARAHRQRFQRTNDLFHSAGKRGRTLSYEAITLQFEGVEWSYMLLPTFLALMIIVLIALVGGRYRKAKRQEEMKVFTQRADFLASVRKESVDVGETELYTTEEGEGDF</sequence>
<proteinExistence type="predicted"/>
<evidence type="ECO:0000256" key="1">
    <source>
        <dbReference type="SAM" id="Phobius"/>
    </source>
</evidence>
<gene>
    <name evidence="2" type="ORF">TCDM_11508</name>
</gene>